<comment type="caution">
    <text evidence="2">The sequence shown here is derived from an EMBL/GenBank/DDBJ whole genome shotgun (WGS) entry which is preliminary data.</text>
</comment>
<dbReference type="AlphaFoldDB" id="A0A839JZT3"/>
<dbReference type="GO" id="GO:0004252">
    <property type="term" value="F:serine-type endopeptidase activity"/>
    <property type="evidence" value="ECO:0007669"/>
    <property type="project" value="InterPro"/>
</dbReference>
<dbReference type="SMART" id="SM00635">
    <property type="entry name" value="BID_2"/>
    <property type="match status" value="2"/>
</dbReference>
<dbReference type="Proteomes" id="UP000574276">
    <property type="component" value="Unassembled WGS sequence"/>
</dbReference>
<sequence length="618" mass="68302">MQQRIKALLKLLFVFTLSFSTIFISGLSISSINTIVIAEAAVKAPSLKDKSITLYTGYDTYKVEIKNLSKNATVSYKSDRTKVATVTKNGTIKPIAKGSANITVTVKQNGKTYNLKLEVKVKKPSVTFSKSTNYLNVSDTFQYTAKVNGMNDEVKWSTSDSSIASINSKGKVTALAQGKVYVYAEAGDKTARCTLEIGQNRIGTFSTNVTLYDETTIWITAKDMNVSTKDEILSYELDKKNIIKCKWGETWTGNQTSLKIEALKPGTDTITISSDKTHDKLIINVTVEKNRKTKKEYSSKEIYQKCGPATVEIEVSKDDGEAQGSGFFIDNGVVVTNYHVIDGAKRIVIKTNNGREYECKTILGYNALLDLAVLKINCKNESLVISETKSVVGEDIYALGSPLGLSGTMTKGMISTASRIIEYVDFIQIDAPISNGNSGGPLVNVYGEVIGVNTMGATYGQNLNFAVNINELKKVTTNNPITVAEYYEEYSKQMFDDFLYEDDETSNSMSTCQTIDPKVYGIGEAEKDEKVDYYKINITQSTTLHGHLLTYNNSDYMNVQIALYDQNGTLIGTCFPINEDCIQKLECSIEAGTYYLGISLVDYYTGEDIIYAFGYRCE</sequence>
<dbReference type="PANTHER" id="PTHR22939:SF129">
    <property type="entry name" value="SERINE PROTEASE HTRA2, MITOCHONDRIAL"/>
    <property type="match status" value="1"/>
</dbReference>
<dbReference type="SUPFAM" id="SSF49373">
    <property type="entry name" value="Invasin/intimin cell-adhesion fragments"/>
    <property type="match status" value="2"/>
</dbReference>
<evidence type="ECO:0000313" key="3">
    <source>
        <dbReference type="Proteomes" id="UP000574276"/>
    </source>
</evidence>
<dbReference type="Pfam" id="PF02368">
    <property type="entry name" value="Big_2"/>
    <property type="match status" value="2"/>
</dbReference>
<dbReference type="GO" id="GO:0006508">
    <property type="term" value="P:proteolysis"/>
    <property type="evidence" value="ECO:0007669"/>
    <property type="project" value="InterPro"/>
</dbReference>
<organism evidence="2 3">
    <name type="scientific">Variimorphobacter saccharofermentans</name>
    <dbReference type="NCBI Taxonomy" id="2755051"/>
    <lineage>
        <taxon>Bacteria</taxon>
        <taxon>Bacillati</taxon>
        <taxon>Bacillota</taxon>
        <taxon>Clostridia</taxon>
        <taxon>Lachnospirales</taxon>
        <taxon>Lachnospiraceae</taxon>
        <taxon>Variimorphobacter</taxon>
    </lineage>
</organism>
<feature type="domain" description="BIG2" evidence="1">
    <location>
        <begin position="122"/>
        <end position="196"/>
    </location>
</feature>
<protein>
    <submittedName>
        <fullName evidence="2">Trypsin-like peptidase domain-containing protein</fullName>
    </submittedName>
</protein>
<dbReference type="RefSeq" id="WP_228352872.1">
    <property type="nucleotide sequence ID" value="NZ_JACEGA010000001.1"/>
</dbReference>
<dbReference type="Pfam" id="PF13365">
    <property type="entry name" value="Trypsin_2"/>
    <property type="match status" value="1"/>
</dbReference>
<proteinExistence type="predicted"/>
<evidence type="ECO:0000313" key="2">
    <source>
        <dbReference type="EMBL" id="MBB2183193.1"/>
    </source>
</evidence>
<dbReference type="SUPFAM" id="SSF50494">
    <property type="entry name" value="Trypsin-like serine proteases"/>
    <property type="match status" value="1"/>
</dbReference>
<dbReference type="Gene3D" id="2.40.10.10">
    <property type="entry name" value="Trypsin-like serine proteases"/>
    <property type="match status" value="2"/>
</dbReference>
<keyword evidence="3" id="KW-1185">Reference proteome</keyword>
<gene>
    <name evidence="2" type="ORF">H0486_09910</name>
</gene>
<dbReference type="InterPro" id="IPR003343">
    <property type="entry name" value="Big_2"/>
</dbReference>
<dbReference type="InterPro" id="IPR043504">
    <property type="entry name" value="Peptidase_S1_PA_chymotrypsin"/>
</dbReference>
<dbReference type="InterPro" id="IPR001940">
    <property type="entry name" value="Peptidase_S1C"/>
</dbReference>
<dbReference type="InterPro" id="IPR008964">
    <property type="entry name" value="Invasin/intimin_cell_adhesion"/>
</dbReference>
<dbReference type="PRINTS" id="PR00834">
    <property type="entry name" value="PROTEASES2C"/>
</dbReference>
<dbReference type="InterPro" id="IPR009003">
    <property type="entry name" value="Peptidase_S1_PA"/>
</dbReference>
<feature type="domain" description="BIG2" evidence="1">
    <location>
        <begin position="41"/>
        <end position="115"/>
    </location>
</feature>
<dbReference type="PANTHER" id="PTHR22939">
    <property type="entry name" value="SERINE PROTEASE FAMILY S1C HTRA-RELATED"/>
    <property type="match status" value="1"/>
</dbReference>
<evidence type="ECO:0000259" key="1">
    <source>
        <dbReference type="SMART" id="SM00635"/>
    </source>
</evidence>
<dbReference type="Gene3D" id="2.60.120.380">
    <property type="match status" value="1"/>
</dbReference>
<accession>A0A839JZT3</accession>
<dbReference type="EMBL" id="JACEGA010000001">
    <property type="protein sequence ID" value="MBB2183193.1"/>
    <property type="molecule type" value="Genomic_DNA"/>
</dbReference>
<name>A0A839JZT3_9FIRM</name>
<reference evidence="2 3" key="1">
    <citation type="submission" date="2020-07" db="EMBL/GenBank/DDBJ databases">
        <title>Characterization and genome sequencing of isolate MD1, a novel member within the family Lachnospiraceae.</title>
        <authorList>
            <person name="Rettenmaier R."/>
            <person name="Di Bello L."/>
            <person name="Zinser C."/>
            <person name="Scheitz K."/>
            <person name="Liebl W."/>
            <person name="Zverlov V."/>
        </authorList>
    </citation>
    <scope>NUCLEOTIDE SEQUENCE [LARGE SCALE GENOMIC DNA]</scope>
    <source>
        <strain evidence="2 3">MD1</strain>
    </source>
</reference>
<dbReference type="Gene3D" id="2.60.40.1080">
    <property type="match status" value="2"/>
</dbReference>